<reference evidence="1" key="3">
    <citation type="submission" date="2020-06" db="EMBL/GenBank/DDBJ databases">
        <title>Helianthus annuus Genome sequencing and assembly Release 2.</title>
        <authorList>
            <person name="Gouzy J."/>
            <person name="Langlade N."/>
            <person name="Munos S."/>
        </authorList>
    </citation>
    <scope>NUCLEOTIDE SEQUENCE</scope>
    <source>
        <tissue evidence="1">Leaves</tissue>
    </source>
</reference>
<evidence type="ECO:0000313" key="1">
    <source>
        <dbReference type="EMBL" id="KAF5768336.1"/>
    </source>
</evidence>
<reference evidence="2" key="2">
    <citation type="submission" date="2017-02" db="EMBL/GenBank/DDBJ databases">
        <title>Sunflower complete genome.</title>
        <authorList>
            <person name="Langlade N."/>
            <person name="Munos S."/>
        </authorList>
    </citation>
    <scope>NUCLEOTIDE SEQUENCE [LARGE SCALE GENOMIC DNA]</scope>
    <source>
        <tissue evidence="2">Leaves</tissue>
    </source>
</reference>
<gene>
    <name evidence="2" type="ORF">HannXRQ_Chr14g0435751</name>
    <name evidence="1" type="ORF">HanXRQr2_Chr14g0635261</name>
</gene>
<dbReference type="Gramene" id="mRNA:HanXRQr2_Chr14g0635261">
    <property type="protein sequence ID" value="mRNA:HanXRQr2_Chr14g0635261"/>
    <property type="gene ID" value="HanXRQr2_Chr14g0635261"/>
</dbReference>
<dbReference type="AlphaFoldDB" id="A0A251SG73"/>
<dbReference type="EMBL" id="MNCJ02000329">
    <property type="protein sequence ID" value="KAF5768336.1"/>
    <property type="molecule type" value="Genomic_DNA"/>
</dbReference>
<dbReference type="Proteomes" id="UP000215914">
    <property type="component" value="Chromosome 14"/>
</dbReference>
<evidence type="ECO:0000313" key="2">
    <source>
        <dbReference type="EMBL" id="OTF97542.1"/>
    </source>
</evidence>
<protein>
    <submittedName>
        <fullName evidence="2">Uncharacterized protein</fullName>
    </submittedName>
</protein>
<dbReference type="InParanoid" id="A0A251SG73"/>
<organism evidence="2 3">
    <name type="scientific">Helianthus annuus</name>
    <name type="common">Common sunflower</name>
    <dbReference type="NCBI Taxonomy" id="4232"/>
    <lineage>
        <taxon>Eukaryota</taxon>
        <taxon>Viridiplantae</taxon>
        <taxon>Streptophyta</taxon>
        <taxon>Embryophyta</taxon>
        <taxon>Tracheophyta</taxon>
        <taxon>Spermatophyta</taxon>
        <taxon>Magnoliopsida</taxon>
        <taxon>eudicotyledons</taxon>
        <taxon>Gunneridae</taxon>
        <taxon>Pentapetalae</taxon>
        <taxon>asterids</taxon>
        <taxon>campanulids</taxon>
        <taxon>Asterales</taxon>
        <taxon>Asteraceae</taxon>
        <taxon>Asteroideae</taxon>
        <taxon>Heliantheae alliance</taxon>
        <taxon>Heliantheae</taxon>
        <taxon>Helianthus</taxon>
    </lineage>
</organism>
<proteinExistence type="predicted"/>
<reference evidence="1 3" key="1">
    <citation type="journal article" date="2017" name="Nature">
        <title>The sunflower genome provides insights into oil metabolism, flowering and Asterid evolution.</title>
        <authorList>
            <person name="Badouin H."/>
            <person name="Gouzy J."/>
            <person name="Grassa C.J."/>
            <person name="Murat F."/>
            <person name="Staton S.E."/>
            <person name="Cottret L."/>
            <person name="Lelandais-Briere C."/>
            <person name="Owens G.L."/>
            <person name="Carrere S."/>
            <person name="Mayjonade B."/>
            <person name="Legrand L."/>
            <person name="Gill N."/>
            <person name="Kane N.C."/>
            <person name="Bowers J.E."/>
            <person name="Hubner S."/>
            <person name="Bellec A."/>
            <person name="Berard A."/>
            <person name="Berges H."/>
            <person name="Blanchet N."/>
            <person name="Boniface M.C."/>
            <person name="Brunel D."/>
            <person name="Catrice O."/>
            <person name="Chaidir N."/>
            <person name="Claudel C."/>
            <person name="Donnadieu C."/>
            <person name="Faraut T."/>
            <person name="Fievet G."/>
            <person name="Helmstetter N."/>
            <person name="King M."/>
            <person name="Knapp S.J."/>
            <person name="Lai Z."/>
            <person name="Le Paslier M.C."/>
            <person name="Lippi Y."/>
            <person name="Lorenzon L."/>
            <person name="Mandel J.R."/>
            <person name="Marage G."/>
            <person name="Marchand G."/>
            <person name="Marquand E."/>
            <person name="Bret-Mestries E."/>
            <person name="Morien E."/>
            <person name="Nambeesan S."/>
            <person name="Nguyen T."/>
            <person name="Pegot-Espagnet P."/>
            <person name="Pouilly N."/>
            <person name="Raftis F."/>
            <person name="Sallet E."/>
            <person name="Schiex T."/>
            <person name="Thomas J."/>
            <person name="Vandecasteele C."/>
            <person name="Vares D."/>
            <person name="Vear F."/>
            <person name="Vautrin S."/>
            <person name="Crespi M."/>
            <person name="Mangin B."/>
            <person name="Burke J.M."/>
            <person name="Salse J."/>
            <person name="Munos S."/>
            <person name="Vincourt P."/>
            <person name="Rieseberg L.H."/>
            <person name="Langlade N.B."/>
        </authorList>
    </citation>
    <scope>NUCLEOTIDE SEQUENCE [LARGE SCALE GENOMIC DNA]</scope>
    <source>
        <strain evidence="3">cv. SF193</strain>
        <tissue evidence="1">Leaves</tissue>
    </source>
</reference>
<accession>A0A251SG73</accession>
<keyword evidence="3" id="KW-1185">Reference proteome</keyword>
<sequence length="64" mass="7875">MTMTNHQLMHKNRLFQSGRPLIFNRSLKESSSFWRYDQQTELKVGLFLTFYSRVFFFRNKNTSY</sequence>
<evidence type="ECO:0000313" key="3">
    <source>
        <dbReference type="Proteomes" id="UP000215914"/>
    </source>
</evidence>
<name>A0A251SG73_HELAN</name>
<dbReference type="EMBL" id="CM007903">
    <property type="protein sequence ID" value="OTF97542.1"/>
    <property type="molecule type" value="Genomic_DNA"/>
</dbReference>